<dbReference type="Proteomes" id="UP000828390">
    <property type="component" value="Unassembled WGS sequence"/>
</dbReference>
<evidence type="ECO:0000313" key="2">
    <source>
        <dbReference type="Proteomes" id="UP000828390"/>
    </source>
</evidence>
<accession>A0A9D4L9N4</accession>
<proteinExistence type="predicted"/>
<sequence>MRLYDDDSATIRWRECENAMARMRKRHSTMTTMRQCDIDSATIRWRQCDMRQYDGEDAKTRWRECDDTMATVRCDDRFVAIVLSHCRHRIVALSSSYYRILALWILMCYHDGPYGIPLVSLRVSCVAV</sequence>
<gene>
    <name evidence="1" type="ORF">DPMN_096383</name>
</gene>
<reference evidence="1" key="1">
    <citation type="journal article" date="2019" name="bioRxiv">
        <title>The Genome of the Zebra Mussel, Dreissena polymorpha: A Resource for Invasive Species Research.</title>
        <authorList>
            <person name="McCartney M.A."/>
            <person name="Auch B."/>
            <person name="Kono T."/>
            <person name="Mallez S."/>
            <person name="Zhang Y."/>
            <person name="Obille A."/>
            <person name="Becker A."/>
            <person name="Abrahante J.E."/>
            <person name="Garbe J."/>
            <person name="Badalamenti J.P."/>
            <person name="Herman A."/>
            <person name="Mangelson H."/>
            <person name="Liachko I."/>
            <person name="Sullivan S."/>
            <person name="Sone E.D."/>
            <person name="Koren S."/>
            <person name="Silverstein K.A.T."/>
            <person name="Beckman K.B."/>
            <person name="Gohl D.M."/>
        </authorList>
    </citation>
    <scope>NUCLEOTIDE SEQUENCE</scope>
    <source>
        <strain evidence="1">Duluth1</strain>
        <tissue evidence="1">Whole animal</tissue>
    </source>
</reference>
<keyword evidence="2" id="KW-1185">Reference proteome</keyword>
<name>A0A9D4L9N4_DREPO</name>
<protein>
    <submittedName>
        <fullName evidence="1">Uncharacterized protein</fullName>
    </submittedName>
</protein>
<comment type="caution">
    <text evidence="1">The sequence shown here is derived from an EMBL/GenBank/DDBJ whole genome shotgun (WGS) entry which is preliminary data.</text>
</comment>
<dbReference type="AlphaFoldDB" id="A0A9D4L9N4"/>
<organism evidence="1 2">
    <name type="scientific">Dreissena polymorpha</name>
    <name type="common">Zebra mussel</name>
    <name type="synonym">Mytilus polymorpha</name>
    <dbReference type="NCBI Taxonomy" id="45954"/>
    <lineage>
        <taxon>Eukaryota</taxon>
        <taxon>Metazoa</taxon>
        <taxon>Spiralia</taxon>
        <taxon>Lophotrochozoa</taxon>
        <taxon>Mollusca</taxon>
        <taxon>Bivalvia</taxon>
        <taxon>Autobranchia</taxon>
        <taxon>Heteroconchia</taxon>
        <taxon>Euheterodonta</taxon>
        <taxon>Imparidentia</taxon>
        <taxon>Neoheterodontei</taxon>
        <taxon>Myida</taxon>
        <taxon>Dreissenoidea</taxon>
        <taxon>Dreissenidae</taxon>
        <taxon>Dreissena</taxon>
    </lineage>
</organism>
<evidence type="ECO:0000313" key="1">
    <source>
        <dbReference type="EMBL" id="KAH3853848.1"/>
    </source>
</evidence>
<reference evidence="1" key="2">
    <citation type="submission" date="2020-11" db="EMBL/GenBank/DDBJ databases">
        <authorList>
            <person name="McCartney M.A."/>
            <person name="Auch B."/>
            <person name="Kono T."/>
            <person name="Mallez S."/>
            <person name="Becker A."/>
            <person name="Gohl D.M."/>
            <person name="Silverstein K.A.T."/>
            <person name="Koren S."/>
            <person name="Bechman K.B."/>
            <person name="Herman A."/>
            <person name="Abrahante J.E."/>
            <person name="Garbe J."/>
        </authorList>
    </citation>
    <scope>NUCLEOTIDE SEQUENCE</scope>
    <source>
        <strain evidence="1">Duluth1</strain>
        <tissue evidence="1">Whole animal</tissue>
    </source>
</reference>
<dbReference type="EMBL" id="JAIWYP010000003">
    <property type="protein sequence ID" value="KAH3853848.1"/>
    <property type="molecule type" value="Genomic_DNA"/>
</dbReference>